<gene>
    <name evidence="4" type="ORF">MUK42_08835</name>
</gene>
<feature type="domain" description="RIN4 pathogenic type III effector avirulence factor Avr cleavage site" evidence="3">
    <location>
        <begin position="17"/>
        <end position="44"/>
    </location>
</feature>
<reference evidence="4" key="1">
    <citation type="submission" date="2022-05" db="EMBL/GenBank/DDBJ databases">
        <title>The Musa troglodytarum L. genome provides insights into the mechanism of non-climacteric behaviour and enrichment of carotenoids.</title>
        <authorList>
            <person name="Wang J."/>
        </authorList>
    </citation>
    <scope>NUCLEOTIDE SEQUENCE</scope>
    <source>
        <tissue evidence="4">Leaf</tissue>
    </source>
</reference>
<dbReference type="InterPro" id="IPR036291">
    <property type="entry name" value="NAD(P)-bd_dom_sf"/>
</dbReference>
<evidence type="ECO:0000259" key="3">
    <source>
        <dbReference type="Pfam" id="PF05627"/>
    </source>
</evidence>
<dbReference type="OrthoDB" id="765662at2759"/>
<feature type="compositionally biased region" description="Polar residues" evidence="2">
    <location>
        <begin position="46"/>
        <end position="57"/>
    </location>
</feature>
<dbReference type="EMBL" id="CP097502">
    <property type="protein sequence ID" value="URD76781.1"/>
    <property type="molecule type" value="Genomic_DNA"/>
</dbReference>
<feature type="compositionally biased region" description="Low complexity" evidence="2">
    <location>
        <begin position="144"/>
        <end position="154"/>
    </location>
</feature>
<dbReference type="Gene3D" id="3.40.50.720">
    <property type="entry name" value="NAD(P)-binding Rossmann-like Domain"/>
    <property type="match status" value="1"/>
</dbReference>
<dbReference type="Pfam" id="PF00106">
    <property type="entry name" value="adh_short"/>
    <property type="match status" value="1"/>
</dbReference>
<protein>
    <submittedName>
        <fullName evidence="4">RPM1-interacting protein</fullName>
    </submittedName>
</protein>
<evidence type="ECO:0000313" key="5">
    <source>
        <dbReference type="Proteomes" id="UP001055439"/>
    </source>
</evidence>
<proteinExistence type="inferred from homology"/>
<feature type="region of interest" description="Disordered" evidence="2">
    <location>
        <begin position="44"/>
        <end position="171"/>
    </location>
</feature>
<feature type="domain" description="RIN4 pathogenic type III effector avirulence factor Avr cleavage site" evidence="3">
    <location>
        <begin position="159"/>
        <end position="193"/>
    </location>
</feature>
<dbReference type="AlphaFoldDB" id="A0A9E7EGL4"/>
<evidence type="ECO:0000313" key="4">
    <source>
        <dbReference type="EMBL" id="URD76781.1"/>
    </source>
</evidence>
<dbReference type="PANTHER" id="PTHR43943">
    <property type="entry name" value="DEHYDROGENASE/REDUCTASE (SDR FAMILY) MEMBER 4"/>
    <property type="match status" value="1"/>
</dbReference>
<name>A0A9E7EGL4_9LILI</name>
<sequence>MDLWIIKFYIVVSILQQRGHVPRFGDWNQNAAYTTYFDTARKGKATGSNLVNPNDPEQSPELHKPGTLAAEPSYPYPKQGSVNQQPKPNNAREERQLEGGYAQAPPQPRSSSQRATVDRYGRNHAAARRNPGEAGYVPSPSPVSPSRAGNARGGVARRQRPTAVPKFGEWDATDPKSAAGYTVIFNQVKEDKKASAAAHLPTVPGQPTPSPATAQRAYRNDDSCWTAVAVPLPTFQTLDADPEFQMRLGLEGAAVVVSSRKQRNVDEAVEALRSKGIEVMGVVYHVSNPQHRQDLIEKTVQKYGHIGIVVSNAAANPSVDNILDVKESVLDKLWEINVKSSVPILQAAASYLKKGSSVILISSSTGYLLQSSMAMYGVTKTAPQAKALISFSLLFH</sequence>
<dbReference type="SUPFAM" id="SSF51735">
    <property type="entry name" value="NAD(P)-binding Rossmann-fold domains"/>
    <property type="match status" value="1"/>
</dbReference>
<dbReference type="Proteomes" id="UP001055439">
    <property type="component" value="Chromosome 1"/>
</dbReference>
<organism evidence="4 5">
    <name type="scientific">Musa troglodytarum</name>
    <name type="common">fe'i banana</name>
    <dbReference type="NCBI Taxonomy" id="320322"/>
    <lineage>
        <taxon>Eukaryota</taxon>
        <taxon>Viridiplantae</taxon>
        <taxon>Streptophyta</taxon>
        <taxon>Embryophyta</taxon>
        <taxon>Tracheophyta</taxon>
        <taxon>Spermatophyta</taxon>
        <taxon>Magnoliopsida</taxon>
        <taxon>Liliopsida</taxon>
        <taxon>Zingiberales</taxon>
        <taxon>Musaceae</taxon>
        <taxon>Musa</taxon>
    </lineage>
</organism>
<dbReference type="Pfam" id="PF05627">
    <property type="entry name" value="AvrRpt-cleavage"/>
    <property type="match status" value="2"/>
</dbReference>
<accession>A0A9E7EGL4</accession>
<dbReference type="PANTHER" id="PTHR43943:SF2">
    <property type="entry name" value="DEHYDROGENASE_REDUCTASE 4"/>
    <property type="match status" value="1"/>
</dbReference>
<comment type="similarity">
    <text evidence="1">Belongs to the short-chain dehydrogenases/reductases (SDR) family.</text>
</comment>
<evidence type="ECO:0000256" key="1">
    <source>
        <dbReference type="ARBA" id="ARBA00006484"/>
    </source>
</evidence>
<keyword evidence="5" id="KW-1185">Reference proteome</keyword>
<evidence type="ECO:0000256" key="2">
    <source>
        <dbReference type="SAM" id="MobiDB-lite"/>
    </source>
</evidence>
<dbReference type="InterPro" id="IPR002347">
    <property type="entry name" value="SDR_fam"/>
</dbReference>
<dbReference type="InterPro" id="IPR008700">
    <property type="entry name" value="TypeIII_avirulence_cleave"/>
</dbReference>